<dbReference type="OrthoDB" id="3679184at2759"/>
<evidence type="ECO:0000256" key="1">
    <source>
        <dbReference type="SAM" id="SignalP"/>
    </source>
</evidence>
<protein>
    <recommendedName>
        <fullName evidence="4">Hypersensitive response-inducing protein</fullName>
    </recommendedName>
</protein>
<gene>
    <name evidence="2" type="ORF">BDW02DRAFT_629458</name>
</gene>
<dbReference type="AlphaFoldDB" id="A0A6A5KEK8"/>
<feature type="signal peptide" evidence="1">
    <location>
        <begin position="1"/>
        <end position="16"/>
    </location>
</feature>
<organism evidence="2 3">
    <name type="scientific">Decorospora gaudefroyi</name>
    <dbReference type="NCBI Taxonomy" id="184978"/>
    <lineage>
        <taxon>Eukaryota</taxon>
        <taxon>Fungi</taxon>
        <taxon>Dikarya</taxon>
        <taxon>Ascomycota</taxon>
        <taxon>Pezizomycotina</taxon>
        <taxon>Dothideomycetes</taxon>
        <taxon>Pleosporomycetidae</taxon>
        <taxon>Pleosporales</taxon>
        <taxon>Pleosporineae</taxon>
        <taxon>Pleosporaceae</taxon>
        <taxon>Decorospora</taxon>
    </lineage>
</organism>
<dbReference type="EMBL" id="ML975284">
    <property type="protein sequence ID" value="KAF1835668.1"/>
    <property type="molecule type" value="Genomic_DNA"/>
</dbReference>
<evidence type="ECO:0008006" key="4">
    <source>
        <dbReference type="Google" id="ProtNLM"/>
    </source>
</evidence>
<evidence type="ECO:0000313" key="2">
    <source>
        <dbReference type="EMBL" id="KAF1835668.1"/>
    </source>
</evidence>
<dbReference type="Proteomes" id="UP000800040">
    <property type="component" value="Unassembled WGS sequence"/>
</dbReference>
<proteinExistence type="predicted"/>
<name>A0A6A5KEK8_9PLEO</name>
<sequence>MHFFTIASLLAATVSGAACGAKKSDEPAAPTFDVENFKAFCLPHGGACYYVFEVYKHRSGEDIPTECNTSVRGDGSLPSINDGQCNSSRTFDVIRNEDGSLNFSVTQQVTPISFTTSNHTIPADQIEVQDGQEVYVGPTSFGLYGY</sequence>
<accession>A0A6A5KEK8</accession>
<evidence type="ECO:0000313" key="3">
    <source>
        <dbReference type="Proteomes" id="UP000800040"/>
    </source>
</evidence>
<feature type="chain" id="PRO_5025636351" description="Hypersensitive response-inducing protein" evidence="1">
    <location>
        <begin position="17"/>
        <end position="146"/>
    </location>
</feature>
<keyword evidence="1" id="KW-0732">Signal</keyword>
<reference evidence="2" key="1">
    <citation type="submission" date="2020-01" db="EMBL/GenBank/DDBJ databases">
        <authorList>
            <consortium name="DOE Joint Genome Institute"/>
            <person name="Haridas S."/>
            <person name="Albert R."/>
            <person name="Binder M."/>
            <person name="Bloem J."/>
            <person name="Labutti K."/>
            <person name="Salamov A."/>
            <person name="Andreopoulos B."/>
            <person name="Baker S.E."/>
            <person name="Barry K."/>
            <person name="Bills G."/>
            <person name="Bluhm B.H."/>
            <person name="Cannon C."/>
            <person name="Castanera R."/>
            <person name="Culley D.E."/>
            <person name="Daum C."/>
            <person name="Ezra D."/>
            <person name="Gonzalez J.B."/>
            <person name="Henrissat B."/>
            <person name="Kuo A."/>
            <person name="Liang C."/>
            <person name="Lipzen A."/>
            <person name="Lutzoni F."/>
            <person name="Magnuson J."/>
            <person name="Mondo S."/>
            <person name="Nolan M."/>
            <person name="Ohm R."/>
            <person name="Pangilinan J."/>
            <person name="Park H.-J."/>
            <person name="Ramirez L."/>
            <person name="Alfaro M."/>
            <person name="Sun H."/>
            <person name="Tritt A."/>
            <person name="Yoshinaga Y."/>
            <person name="Zwiers L.-H."/>
            <person name="Turgeon B.G."/>
            <person name="Goodwin S.B."/>
            <person name="Spatafora J.W."/>
            <person name="Crous P.W."/>
            <person name="Grigoriev I.V."/>
        </authorList>
    </citation>
    <scope>NUCLEOTIDE SEQUENCE</scope>
    <source>
        <strain evidence="2">P77</strain>
    </source>
</reference>
<keyword evidence="3" id="KW-1185">Reference proteome</keyword>